<sequence>MKRNDLWQRLDALEERLISPLERRIEALNPADRAIYDAWKRERIVWSRQFAPGEQFAAYLDDERGGPQLARHVERQLFPGSQIITSNDNVADAAEKWRRALEGAER</sequence>
<proteinExistence type="predicted"/>
<evidence type="ECO:0000313" key="1">
    <source>
        <dbReference type="EMBL" id="MET3793333.1"/>
    </source>
</evidence>
<keyword evidence="2" id="KW-1185">Reference proteome</keyword>
<dbReference type="Proteomes" id="UP001549076">
    <property type="component" value="Unassembled WGS sequence"/>
</dbReference>
<accession>A0ABV2N2Q1</accession>
<name>A0ABV2N2Q1_9HYPH</name>
<dbReference type="EMBL" id="JBEPML010000013">
    <property type="protein sequence ID" value="MET3793333.1"/>
    <property type="molecule type" value="Genomic_DNA"/>
</dbReference>
<protein>
    <submittedName>
        <fullName evidence="1">Uncharacterized protein</fullName>
    </submittedName>
</protein>
<evidence type="ECO:0000313" key="2">
    <source>
        <dbReference type="Proteomes" id="UP001549076"/>
    </source>
</evidence>
<dbReference type="RefSeq" id="WP_354197164.1">
    <property type="nucleotide sequence ID" value="NZ_JBEPML010000013.1"/>
</dbReference>
<organism evidence="1 2">
    <name type="scientific">Aquamicrobium terrae</name>
    <dbReference type="NCBI Taxonomy" id="1324945"/>
    <lineage>
        <taxon>Bacteria</taxon>
        <taxon>Pseudomonadati</taxon>
        <taxon>Pseudomonadota</taxon>
        <taxon>Alphaproteobacteria</taxon>
        <taxon>Hyphomicrobiales</taxon>
        <taxon>Phyllobacteriaceae</taxon>
        <taxon>Aquamicrobium</taxon>
    </lineage>
</organism>
<gene>
    <name evidence="1" type="ORF">ABID37_003557</name>
</gene>
<reference evidence="1 2" key="1">
    <citation type="submission" date="2024-06" db="EMBL/GenBank/DDBJ databases">
        <title>Genomic Encyclopedia of Type Strains, Phase IV (KMG-IV): sequencing the most valuable type-strain genomes for metagenomic binning, comparative biology and taxonomic classification.</title>
        <authorList>
            <person name="Goeker M."/>
        </authorList>
    </citation>
    <scope>NUCLEOTIDE SEQUENCE [LARGE SCALE GENOMIC DNA]</scope>
    <source>
        <strain evidence="1 2">DSM 27865</strain>
    </source>
</reference>
<comment type="caution">
    <text evidence="1">The sequence shown here is derived from an EMBL/GenBank/DDBJ whole genome shotgun (WGS) entry which is preliminary data.</text>
</comment>